<sequence length="359" mass="39790">MNEITLPADITDAFDHLMLVGLASILEDDAESERVCRLRWCDTRVAALSTSDDLDIASVASVVGQHVRRWAQSTWLESEGDYTAKDGERQSNFHATLSPRLSGIQEPDGWRRLQHDRQAAIDVLQTVGDQRYVGALGEPSYWSGRKGDKSLQSDYGASRWEMVTRNKGQEFVGGRLLPLAQRVAQWSDQRIMDGLTGRTLTDEVSNNPSQSRTGTGLHRPMATDNARAWCALLGVAAFPHTVNTSAQYRDTTAGLTQMSKQRRFAILPVFDRPWTLAKYRSVVRSEALLRFGVALVSAGALRGNASRQGIAPSQGVDWLKEKGVISCVLFNQYMSDNQSAPERWLERGKLYALDAESGS</sequence>
<dbReference type="Proteomes" id="UP000029109">
    <property type="component" value="Unassembled WGS sequence"/>
</dbReference>
<accession>A0A7V8HRE7</accession>
<evidence type="ECO:0000313" key="2">
    <source>
        <dbReference type="EMBL" id="KFI83966.1"/>
    </source>
</evidence>
<feature type="region of interest" description="Disordered" evidence="1">
    <location>
        <begin position="199"/>
        <end position="220"/>
    </location>
</feature>
<gene>
    <name evidence="2" type="ORF">BPULL_2106</name>
</gene>
<reference evidence="2 3" key="1">
    <citation type="submission" date="2014-03" db="EMBL/GenBank/DDBJ databases">
        <title>Genomics of Bifidobacteria.</title>
        <authorList>
            <person name="Ventura M."/>
            <person name="Milani C."/>
            <person name="Lugli G.A."/>
        </authorList>
    </citation>
    <scope>NUCLEOTIDE SEQUENCE [LARGE SCALE GENOMIC DNA]</scope>
    <source>
        <strain evidence="2 3">LMG 21816</strain>
    </source>
</reference>
<feature type="compositionally biased region" description="Polar residues" evidence="1">
    <location>
        <begin position="199"/>
        <end position="214"/>
    </location>
</feature>
<dbReference type="AlphaFoldDB" id="A0A7V8HRE7"/>
<name>A0A7V8HRE7_9BIFI</name>
<protein>
    <submittedName>
        <fullName evidence="2">CRISPR-associated protein</fullName>
    </submittedName>
</protein>
<proteinExistence type="predicted"/>
<organism evidence="2 3">
    <name type="scientific">Bifidobacterium pullorum</name>
    <dbReference type="NCBI Taxonomy" id="78448"/>
    <lineage>
        <taxon>Bacteria</taxon>
        <taxon>Bacillati</taxon>
        <taxon>Actinomycetota</taxon>
        <taxon>Actinomycetes</taxon>
        <taxon>Bifidobacteriales</taxon>
        <taxon>Bifidobacteriaceae</taxon>
        <taxon>Bifidobacterium</taxon>
    </lineage>
</organism>
<dbReference type="EMBL" id="JGZJ01000003">
    <property type="protein sequence ID" value="KFI83966.1"/>
    <property type="molecule type" value="Genomic_DNA"/>
</dbReference>
<evidence type="ECO:0000313" key="3">
    <source>
        <dbReference type="Proteomes" id="UP000029109"/>
    </source>
</evidence>
<comment type="caution">
    <text evidence="2">The sequence shown here is derived from an EMBL/GenBank/DDBJ whole genome shotgun (WGS) entry which is preliminary data.</text>
</comment>
<evidence type="ECO:0000256" key="1">
    <source>
        <dbReference type="SAM" id="MobiDB-lite"/>
    </source>
</evidence>